<organism evidence="2 3">
    <name type="scientific">Lactococcus ileimucosae</name>
    <dbReference type="NCBI Taxonomy" id="2941329"/>
    <lineage>
        <taxon>Bacteria</taxon>
        <taxon>Bacillati</taxon>
        <taxon>Bacillota</taxon>
        <taxon>Bacilli</taxon>
        <taxon>Lactobacillales</taxon>
        <taxon>Streptococcaceae</taxon>
        <taxon>Lactococcus</taxon>
    </lineage>
</organism>
<evidence type="ECO:0000256" key="1">
    <source>
        <dbReference type="SAM" id="Phobius"/>
    </source>
</evidence>
<proteinExistence type="predicted"/>
<accession>A0ABV4D2D3</accession>
<sequence length="118" mass="13930">MKRIIFLLAFSVMIWTIIIMGTILGFPILSLQLISVLLLFASFWLIKKDGRQAWTHLIIIDIMLLILLFVLYTSRYFFTYFRYNGALTEILVVAGFFVISQCVGIFWGRQFYMDNRKK</sequence>
<comment type="caution">
    <text evidence="2">The sequence shown here is derived from an EMBL/GenBank/DDBJ whole genome shotgun (WGS) entry which is preliminary data.</text>
</comment>
<feature type="transmembrane region" description="Helical" evidence="1">
    <location>
        <begin position="90"/>
        <end position="108"/>
    </location>
</feature>
<evidence type="ECO:0000313" key="2">
    <source>
        <dbReference type="EMBL" id="MEY8443713.1"/>
    </source>
</evidence>
<keyword evidence="3" id="KW-1185">Reference proteome</keyword>
<dbReference type="EMBL" id="JBCLSH010000015">
    <property type="protein sequence ID" value="MEY8443713.1"/>
    <property type="molecule type" value="Genomic_DNA"/>
</dbReference>
<evidence type="ECO:0000313" key="3">
    <source>
        <dbReference type="Proteomes" id="UP001565283"/>
    </source>
</evidence>
<gene>
    <name evidence="2" type="ORF">AALA52_05590</name>
</gene>
<keyword evidence="1" id="KW-1133">Transmembrane helix</keyword>
<reference evidence="2 3" key="1">
    <citation type="submission" date="2024-03" db="EMBL/GenBank/DDBJ databases">
        <title>Mouse gut bacterial collection (mGBC) of GemPharmatech.</title>
        <authorList>
            <person name="He Y."/>
            <person name="Dong L."/>
            <person name="Wu D."/>
            <person name="Gao X."/>
            <person name="Lin Z."/>
        </authorList>
    </citation>
    <scope>NUCLEOTIDE SEQUENCE [LARGE SCALE GENOMIC DNA]</scope>
    <source>
        <strain evidence="2 3">61-15</strain>
    </source>
</reference>
<dbReference type="Proteomes" id="UP001565283">
    <property type="component" value="Unassembled WGS sequence"/>
</dbReference>
<name>A0ABV4D2D3_9LACT</name>
<feature type="transmembrane region" description="Helical" evidence="1">
    <location>
        <begin position="29"/>
        <end position="46"/>
    </location>
</feature>
<keyword evidence="1" id="KW-0472">Membrane</keyword>
<feature type="transmembrane region" description="Helical" evidence="1">
    <location>
        <begin position="58"/>
        <end position="78"/>
    </location>
</feature>
<feature type="transmembrane region" description="Helical" evidence="1">
    <location>
        <begin position="5"/>
        <end position="23"/>
    </location>
</feature>
<protein>
    <submittedName>
        <fullName evidence="2">Uncharacterized protein</fullName>
    </submittedName>
</protein>
<dbReference type="RefSeq" id="WP_369948317.1">
    <property type="nucleotide sequence ID" value="NZ_JBCLSH010000015.1"/>
</dbReference>
<keyword evidence="1" id="KW-0812">Transmembrane</keyword>